<organism evidence="3 4">
    <name type="scientific">Laetiporus sulphureus 93-53</name>
    <dbReference type="NCBI Taxonomy" id="1314785"/>
    <lineage>
        <taxon>Eukaryota</taxon>
        <taxon>Fungi</taxon>
        <taxon>Dikarya</taxon>
        <taxon>Basidiomycota</taxon>
        <taxon>Agaricomycotina</taxon>
        <taxon>Agaricomycetes</taxon>
        <taxon>Polyporales</taxon>
        <taxon>Laetiporus</taxon>
    </lineage>
</organism>
<dbReference type="RefSeq" id="XP_040763755.1">
    <property type="nucleotide sequence ID" value="XM_040909065.1"/>
</dbReference>
<dbReference type="EMBL" id="KV427627">
    <property type="protein sequence ID" value="KZT06015.1"/>
    <property type="molecule type" value="Genomic_DNA"/>
</dbReference>
<feature type="compositionally biased region" description="Basic and acidic residues" evidence="1">
    <location>
        <begin position="1"/>
        <end position="22"/>
    </location>
</feature>
<evidence type="ECO:0000313" key="4">
    <source>
        <dbReference type="Proteomes" id="UP000076871"/>
    </source>
</evidence>
<evidence type="ECO:0000256" key="1">
    <source>
        <dbReference type="SAM" id="MobiDB-lite"/>
    </source>
</evidence>
<feature type="compositionally biased region" description="Low complexity" evidence="1">
    <location>
        <begin position="59"/>
        <end position="82"/>
    </location>
</feature>
<keyword evidence="2" id="KW-0472">Membrane</keyword>
<proteinExistence type="predicted"/>
<reference evidence="3 4" key="1">
    <citation type="journal article" date="2016" name="Mol. Biol. Evol.">
        <title>Comparative Genomics of Early-Diverging Mushroom-Forming Fungi Provides Insights into the Origins of Lignocellulose Decay Capabilities.</title>
        <authorList>
            <person name="Nagy L.G."/>
            <person name="Riley R."/>
            <person name="Tritt A."/>
            <person name="Adam C."/>
            <person name="Daum C."/>
            <person name="Floudas D."/>
            <person name="Sun H."/>
            <person name="Yadav J.S."/>
            <person name="Pangilinan J."/>
            <person name="Larsson K.H."/>
            <person name="Matsuura K."/>
            <person name="Barry K."/>
            <person name="Labutti K."/>
            <person name="Kuo R."/>
            <person name="Ohm R.A."/>
            <person name="Bhattacharya S.S."/>
            <person name="Shirouzu T."/>
            <person name="Yoshinaga Y."/>
            <person name="Martin F.M."/>
            <person name="Grigoriev I.V."/>
            <person name="Hibbett D.S."/>
        </authorList>
    </citation>
    <scope>NUCLEOTIDE SEQUENCE [LARGE SCALE GENOMIC DNA]</scope>
    <source>
        <strain evidence="3 4">93-53</strain>
    </source>
</reference>
<gene>
    <name evidence="3" type="ORF">LAESUDRAFT_726598</name>
</gene>
<protein>
    <submittedName>
        <fullName evidence="3">Uncharacterized protein</fullName>
    </submittedName>
</protein>
<dbReference type="AlphaFoldDB" id="A0A165E0K9"/>
<accession>A0A165E0K9</accession>
<evidence type="ECO:0000256" key="2">
    <source>
        <dbReference type="SAM" id="Phobius"/>
    </source>
</evidence>
<keyword evidence="4" id="KW-1185">Reference proteome</keyword>
<evidence type="ECO:0000313" key="3">
    <source>
        <dbReference type="EMBL" id="KZT06015.1"/>
    </source>
</evidence>
<dbReference type="InParanoid" id="A0A165E0K9"/>
<keyword evidence="2" id="KW-0812">Transmembrane</keyword>
<feature type="region of interest" description="Disordered" evidence="1">
    <location>
        <begin position="1"/>
        <end position="101"/>
    </location>
</feature>
<feature type="region of interest" description="Disordered" evidence="1">
    <location>
        <begin position="310"/>
        <end position="330"/>
    </location>
</feature>
<keyword evidence="2" id="KW-1133">Transmembrane helix</keyword>
<feature type="transmembrane region" description="Helical" evidence="2">
    <location>
        <begin position="674"/>
        <end position="697"/>
    </location>
</feature>
<feature type="compositionally biased region" description="Basic residues" evidence="1">
    <location>
        <begin position="46"/>
        <end position="58"/>
    </location>
</feature>
<feature type="region of interest" description="Disordered" evidence="1">
    <location>
        <begin position="491"/>
        <end position="510"/>
    </location>
</feature>
<sequence length="699" mass="75997">MAKYGRPKEPTRRELREAERTGKRASKQRAQLSAAVHASASYNSLSRRKHRSSTRPRPNRLGGRNRPINICSWPSPRPSSSRLGDTRDDAASGSESPNSVDRTTPILLLKACQAVLQSNVDQLVADRELLNALRSRSPIQSTLSPDMKRRTFLLHRRMLNTPRGSPTFPSDISQAGPDMLHSSTSSGLGLIALSPSSSKRLNQSPSTTSCKVLMTPETSSRIMRAPRACGSRIPVSGSVPAFMLYRSPHSVSVARSTELGPSDAIIPAGSSARLDMMTPLGFAPEQSPPLSPAAATNTAPLATSLLLLPTASPGSESPFTSGQSKAPGTSTDFLRFHQRDFVSGRIAAGHRSHMTEKRASSDRPALPLHHAVHATPLSGPQLLIPAANTETLAEIERSASPYLPSTRTDDSTVSINAEARKYPDARSHSARDTAAAGGFYLTKGNEYHGASSLSSAQAPCTIRSNSLRFKTISEVVPLSFYPQPYPGPQHVATEDRKMSPVGPPLSSCRTDRREEPMYAIPQPQSVETLAPGLHNVYTSNLGVFPDQSGHSSYHAKIVPNPLVATSPSAAPAVSAPTLGSIPRLPFNTETEATFRSFIAPRTPSFYGRHRVGTAPVQPRADLFLARYDPQAWKAYANVEAQRVHEDSELEWEDEDDAPESVHARRKRRVMRRMLGLVYQALSMFLVSPWRLMLGVFARQ</sequence>
<feature type="compositionally biased region" description="Polar residues" evidence="1">
    <location>
        <begin position="314"/>
        <end position="330"/>
    </location>
</feature>
<dbReference type="GeneID" id="63826094"/>
<dbReference type="Proteomes" id="UP000076871">
    <property type="component" value="Unassembled WGS sequence"/>
</dbReference>
<name>A0A165E0K9_9APHY</name>